<organism evidence="9 10">
    <name type="scientific">Pseudonocardia thermophila</name>
    <dbReference type="NCBI Taxonomy" id="1848"/>
    <lineage>
        <taxon>Bacteria</taxon>
        <taxon>Bacillati</taxon>
        <taxon>Actinomycetota</taxon>
        <taxon>Actinomycetes</taxon>
        <taxon>Pseudonocardiales</taxon>
        <taxon>Pseudonocardiaceae</taxon>
        <taxon>Pseudonocardia</taxon>
    </lineage>
</organism>
<keyword evidence="4 8" id="KW-0812">Transmembrane</keyword>
<keyword evidence="5 8" id="KW-1133">Transmembrane helix</keyword>
<dbReference type="AlphaFoldDB" id="A0A1M6R124"/>
<dbReference type="Pfam" id="PF07681">
    <property type="entry name" value="DoxX"/>
    <property type="match status" value="1"/>
</dbReference>
<evidence type="ECO:0000256" key="7">
    <source>
        <dbReference type="SAM" id="MobiDB-lite"/>
    </source>
</evidence>
<feature type="transmembrane region" description="Helical" evidence="8">
    <location>
        <begin position="79"/>
        <end position="98"/>
    </location>
</feature>
<name>A0A1M6R124_PSETH</name>
<dbReference type="EMBL" id="FRAP01000004">
    <property type="protein sequence ID" value="SHK26191.1"/>
    <property type="molecule type" value="Genomic_DNA"/>
</dbReference>
<evidence type="ECO:0000256" key="6">
    <source>
        <dbReference type="ARBA" id="ARBA00023136"/>
    </source>
</evidence>
<feature type="compositionally biased region" description="Basic residues" evidence="7">
    <location>
        <begin position="219"/>
        <end position="228"/>
    </location>
</feature>
<feature type="transmembrane region" description="Helical" evidence="8">
    <location>
        <begin position="50"/>
        <end position="72"/>
    </location>
</feature>
<feature type="region of interest" description="Disordered" evidence="7">
    <location>
        <begin position="190"/>
        <end position="228"/>
    </location>
</feature>
<dbReference type="OrthoDB" id="1122432at2"/>
<evidence type="ECO:0000256" key="2">
    <source>
        <dbReference type="ARBA" id="ARBA00006679"/>
    </source>
</evidence>
<feature type="transmembrane region" description="Helical" evidence="8">
    <location>
        <begin position="110"/>
        <end position="131"/>
    </location>
</feature>
<dbReference type="GO" id="GO:0005886">
    <property type="term" value="C:plasma membrane"/>
    <property type="evidence" value="ECO:0007669"/>
    <property type="project" value="UniProtKB-SubCell"/>
</dbReference>
<dbReference type="Proteomes" id="UP000184363">
    <property type="component" value="Unassembled WGS sequence"/>
</dbReference>
<gene>
    <name evidence="9" type="ORF">SAMN05443637_104129</name>
</gene>
<evidence type="ECO:0000256" key="4">
    <source>
        <dbReference type="ARBA" id="ARBA00022692"/>
    </source>
</evidence>
<evidence type="ECO:0000313" key="10">
    <source>
        <dbReference type="Proteomes" id="UP000184363"/>
    </source>
</evidence>
<dbReference type="RefSeq" id="WP_073456079.1">
    <property type="nucleotide sequence ID" value="NZ_FRAP01000004.1"/>
</dbReference>
<dbReference type="InterPro" id="IPR051907">
    <property type="entry name" value="DoxX-like_oxidoreductase"/>
</dbReference>
<dbReference type="InterPro" id="IPR032808">
    <property type="entry name" value="DoxX"/>
</dbReference>
<comment type="subcellular location">
    <subcellularLocation>
        <location evidence="1">Cell membrane</location>
        <topology evidence="1">Multi-pass membrane protein</topology>
    </subcellularLocation>
</comment>
<comment type="similarity">
    <text evidence="2">Belongs to the DoxX family.</text>
</comment>
<feature type="transmembrane region" description="Helical" evidence="8">
    <location>
        <begin position="12"/>
        <end position="30"/>
    </location>
</feature>
<dbReference type="PANTHER" id="PTHR33452">
    <property type="entry name" value="OXIDOREDUCTASE CATD-RELATED"/>
    <property type="match status" value="1"/>
</dbReference>
<keyword evidence="10" id="KW-1185">Reference proteome</keyword>
<evidence type="ECO:0000256" key="1">
    <source>
        <dbReference type="ARBA" id="ARBA00004651"/>
    </source>
</evidence>
<proteinExistence type="inferred from homology"/>
<accession>A0A1M6R124</accession>
<dbReference type="PANTHER" id="PTHR33452:SF1">
    <property type="entry name" value="INNER MEMBRANE PROTEIN YPHA-RELATED"/>
    <property type="match status" value="1"/>
</dbReference>
<evidence type="ECO:0000313" key="9">
    <source>
        <dbReference type="EMBL" id="SHK26191.1"/>
    </source>
</evidence>
<keyword evidence="6 8" id="KW-0472">Membrane</keyword>
<dbReference type="STRING" id="1848.SAMN05443637_104129"/>
<keyword evidence="3" id="KW-1003">Cell membrane</keyword>
<evidence type="ECO:0000256" key="8">
    <source>
        <dbReference type="SAM" id="Phobius"/>
    </source>
</evidence>
<evidence type="ECO:0000256" key="5">
    <source>
        <dbReference type="ARBA" id="ARBA00022989"/>
    </source>
</evidence>
<evidence type="ECO:0000256" key="3">
    <source>
        <dbReference type="ARBA" id="ARBA00022475"/>
    </source>
</evidence>
<sequence>MNRPLSAPASDVALLIARVTFAVVMFAHGYEKLFVMGIGPTTEGFEKLSIPLAIVSASFVTVLELAGALMILCGALTTIVCGLYLFQFVGATVFVHGQHGLFIKDNGAEYVMVICAFALVLAAAGPGRFSVDRWLRDRQAQRACELAHMAEAPLVVPDHSSSSVAEPVIAAPRQAAPVYRAAAPAPVVLPPPFAPAPDEDAPSVPAPSSAEQSGPLPVRRARTAHASR</sequence>
<protein>
    <submittedName>
        <fullName evidence="9">Uncharacterized membrane protein YphA, DoxX/SURF4 family</fullName>
    </submittedName>
</protein>
<reference evidence="9 10" key="1">
    <citation type="submission" date="2016-11" db="EMBL/GenBank/DDBJ databases">
        <authorList>
            <person name="Jaros S."/>
            <person name="Januszkiewicz K."/>
            <person name="Wedrychowicz H."/>
        </authorList>
    </citation>
    <scope>NUCLEOTIDE SEQUENCE [LARGE SCALE GENOMIC DNA]</scope>
    <source>
        <strain evidence="9 10">DSM 43832</strain>
    </source>
</reference>